<feature type="region of interest" description="Disordered" evidence="1">
    <location>
        <begin position="178"/>
        <end position="300"/>
    </location>
</feature>
<reference evidence="4" key="1">
    <citation type="submission" date="2020-05" db="EMBL/GenBank/DDBJ databases">
        <title>Mycena genomes resolve the evolution of fungal bioluminescence.</title>
        <authorList>
            <person name="Tsai I.J."/>
        </authorList>
    </citation>
    <scope>NUCLEOTIDE SEQUENCE</scope>
    <source>
        <strain evidence="4">CCC161011</strain>
    </source>
</reference>
<dbReference type="EMBL" id="JACAZI010000020">
    <property type="protein sequence ID" value="KAF7338933.1"/>
    <property type="molecule type" value="Genomic_DNA"/>
</dbReference>
<feature type="compositionally biased region" description="Polar residues" evidence="1">
    <location>
        <begin position="211"/>
        <end position="257"/>
    </location>
</feature>
<keyword evidence="2" id="KW-0472">Membrane</keyword>
<evidence type="ECO:0000313" key="4">
    <source>
        <dbReference type="EMBL" id="KAF7338933.1"/>
    </source>
</evidence>
<feature type="chain" id="PRO_5034637206" evidence="3">
    <location>
        <begin position="19"/>
        <end position="385"/>
    </location>
</feature>
<evidence type="ECO:0000256" key="1">
    <source>
        <dbReference type="SAM" id="MobiDB-lite"/>
    </source>
</evidence>
<proteinExistence type="predicted"/>
<accession>A0A8H6XD81</accession>
<keyword evidence="2" id="KW-0812">Transmembrane</keyword>
<protein>
    <submittedName>
        <fullName evidence="4">Uncharacterized protein</fullName>
    </submittedName>
</protein>
<dbReference type="Proteomes" id="UP000620124">
    <property type="component" value="Unassembled WGS sequence"/>
</dbReference>
<feature type="compositionally biased region" description="Polar residues" evidence="1">
    <location>
        <begin position="179"/>
        <end position="202"/>
    </location>
</feature>
<evidence type="ECO:0000313" key="5">
    <source>
        <dbReference type="Proteomes" id="UP000620124"/>
    </source>
</evidence>
<keyword evidence="3" id="KW-0732">Signal</keyword>
<keyword evidence="2" id="KW-1133">Transmembrane helix</keyword>
<gene>
    <name evidence="4" type="ORF">MVEN_01969400</name>
</gene>
<evidence type="ECO:0000256" key="3">
    <source>
        <dbReference type="SAM" id="SignalP"/>
    </source>
</evidence>
<feature type="transmembrane region" description="Helical" evidence="2">
    <location>
        <begin position="306"/>
        <end position="328"/>
    </location>
</feature>
<evidence type="ECO:0000256" key="2">
    <source>
        <dbReference type="SAM" id="Phobius"/>
    </source>
</evidence>
<feature type="signal peptide" evidence="3">
    <location>
        <begin position="1"/>
        <end position="18"/>
    </location>
</feature>
<name>A0A8H6XD81_9AGAR</name>
<keyword evidence="5" id="KW-1185">Reference proteome</keyword>
<organism evidence="4 5">
    <name type="scientific">Mycena venus</name>
    <dbReference type="NCBI Taxonomy" id="2733690"/>
    <lineage>
        <taxon>Eukaryota</taxon>
        <taxon>Fungi</taxon>
        <taxon>Dikarya</taxon>
        <taxon>Basidiomycota</taxon>
        <taxon>Agaricomycotina</taxon>
        <taxon>Agaricomycetes</taxon>
        <taxon>Agaricomycetidae</taxon>
        <taxon>Agaricales</taxon>
        <taxon>Marasmiineae</taxon>
        <taxon>Mycenaceae</taxon>
        <taxon>Mycena</taxon>
    </lineage>
</organism>
<comment type="caution">
    <text evidence="4">The sequence shown here is derived from an EMBL/GenBank/DDBJ whole genome shotgun (WGS) entry which is preliminary data.</text>
</comment>
<feature type="region of interest" description="Disordered" evidence="1">
    <location>
        <begin position="45"/>
        <end position="68"/>
    </location>
</feature>
<dbReference type="AlphaFoldDB" id="A0A8H6XD81"/>
<sequence length="385" mass="39806">MWLPHSFIAVLFAVLAKGASTNTTVDDPDSRFTFSGAWKALSTNSPCTSTSETPCPPQPGPSQTSGGTWHVGTIQPGAPQSAAWGSFTFEGSAVYIFGIDQAGQAEIDFALDSTTNPGIHKHQYTGTQQFVYNALFFSATGLSSDQMHTVYWGLKATGNAPQSALFDYAVVTSGEEGMPTTSAVVNSEPTTAQTTTPSNSELPSEPVAPTPSGTGSNAMSSPTGQGQSTGNESQPGSEAGQTTLTPQSALATSSSPLTRHPTSSGTDTDTASGGSTPGTDTDTGSGGSTPGTPQLTSSASKSKTNVGAIAGGVIGGVFAALVIVFMWLRCRKVRRLAADPAPDSRFLRIEDYYATQDASPPSSTRQVNPFPCICGQIHLQRRAFV</sequence>
<feature type="compositionally biased region" description="Low complexity" evidence="1">
    <location>
        <begin position="261"/>
        <end position="283"/>
    </location>
</feature>
<dbReference type="OrthoDB" id="3063542at2759"/>